<feature type="non-terminal residue" evidence="1">
    <location>
        <position position="1"/>
    </location>
</feature>
<organism evidence="1">
    <name type="scientific">uncultured Mycobacteriales bacterium</name>
    <dbReference type="NCBI Taxonomy" id="581187"/>
    <lineage>
        <taxon>Bacteria</taxon>
        <taxon>Bacillati</taxon>
        <taxon>Actinomycetota</taxon>
        <taxon>Actinomycetes</taxon>
        <taxon>Mycobacteriales</taxon>
        <taxon>environmental samples</taxon>
    </lineage>
</organism>
<proteinExistence type="predicted"/>
<accession>A0A6J4JIJ2</accession>
<dbReference type="AlphaFoldDB" id="A0A6J4JIJ2"/>
<keyword evidence="1" id="KW-0449">Lipoprotein</keyword>
<name>A0A6J4JIJ2_9ACTN</name>
<sequence length="335" mass="34878">AAGKAAAAAATATGQAAGATVVTTTGPDPRTDPAAIEALAKAGPAHVVAAGSGFGTAEELAARAAVAAAGVQLPGGGQVVLPGRRLVAMYGHPGTASLGVLGEQDVDATITRARALAEPYEALSGATPVVPTFEIIATVAQGAPGAGNDYSYAAPVSLLKPWVDKAAAAGVYVVLDLQPGRANFLDQAKLYESLLRQPHVGLALDPEWRLKPTERPLEQIGTANASEINSVHRWLADLTAKHELPQKLLVIHQFRLDMITNDEPLRTDRDEVAVLVHMDGQGPTGSKDATWAAVVGAAPKGVPFGWKNFYDEDKPMLTPAQTMIRKPTPLMISYQ</sequence>
<protein>
    <submittedName>
        <fullName evidence="1">Putative lipoprotein</fullName>
    </submittedName>
</protein>
<reference evidence="1" key="1">
    <citation type="submission" date="2020-02" db="EMBL/GenBank/DDBJ databases">
        <authorList>
            <person name="Meier V. D."/>
        </authorList>
    </citation>
    <scope>NUCLEOTIDE SEQUENCE</scope>
    <source>
        <strain evidence="1">AVDCRST_MAG41</strain>
    </source>
</reference>
<dbReference type="EMBL" id="CADCTP010000310">
    <property type="protein sequence ID" value="CAA9279116.1"/>
    <property type="molecule type" value="Genomic_DNA"/>
</dbReference>
<evidence type="ECO:0000313" key="1">
    <source>
        <dbReference type="EMBL" id="CAA9279116.1"/>
    </source>
</evidence>
<gene>
    <name evidence="1" type="ORF">AVDCRST_MAG41-3375</name>
</gene>